<evidence type="ECO:0008006" key="4">
    <source>
        <dbReference type="Google" id="ProtNLM"/>
    </source>
</evidence>
<dbReference type="SUPFAM" id="SSF117074">
    <property type="entry name" value="Hypothetical protein PA1324"/>
    <property type="match status" value="1"/>
</dbReference>
<name>A0ABW8EH51_STRT5</name>
<dbReference type="RefSeq" id="WP_365506994.1">
    <property type="nucleotide sequence ID" value="NZ_JBFANW010000097.1"/>
</dbReference>
<keyword evidence="1" id="KW-0732">Signal</keyword>
<keyword evidence="3" id="KW-1185">Reference proteome</keyword>
<evidence type="ECO:0000313" key="2">
    <source>
        <dbReference type="EMBL" id="MFJ2821983.1"/>
    </source>
</evidence>
<evidence type="ECO:0000313" key="3">
    <source>
        <dbReference type="Proteomes" id="UP001617351"/>
    </source>
</evidence>
<comment type="caution">
    <text evidence="2">The sequence shown here is derived from an EMBL/GenBank/DDBJ whole genome shotgun (WGS) entry which is preliminary data.</text>
</comment>
<dbReference type="Gene3D" id="2.60.40.10">
    <property type="entry name" value="Immunoglobulins"/>
    <property type="match status" value="1"/>
</dbReference>
<organism evidence="2 3">
    <name type="scientific">Streptomyces toxytricini</name>
    <name type="common">Actinomyces toxytricini</name>
    <dbReference type="NCBI Taxonomy" id="67369"/>
    <lineage>
        <taxon>Bacteria</taxon>
        <taxon>Bacillati</taxon>
        <taxon>Actinomycetota</taxon>
        <taxon>Actinomycetes</taxon>
        <taxon>Kitasatosporales</taxon>
        <taxon>Streptomycetaceae</taxon>
        <taxon>Streptomyces</taxon>
    </lineage>
</organism>
<protein>
    <recommendedName>
        <fullName evidence="4">Carboxypeptidase regulatory-like domain-containing protein</fullName>
    </recommendedName>
</protein>
<sequence length="187" mass="19327">MRRKTLSTAVAAAVAFSGWTAVTVTTAHSAERAAPGATCFLSEGPNNTFGVSGEGFRPGERVTVKNSQGATVRTTTAITGGFFEVTGLPNDTYSAAGRRARATCPKFVSDEEAAIKCTVTKGPGATYGVSGRGFPVAETVTLKNSSGAVVNTTQTIQDGFFEFTGVPNDTYTVTSKFAKVTCAKASE</sequence>
<gene>
    <name evidence="2" type="ORF">ACIO7M_12830</name>
</gene>
<dbReference type="Proteomes" id="UP001617351">
    <property type="component" value="Unassembled WGS sequence"/>
</dbReference>
<proteinExistence type="predicted"/>
<dbReference type="InterPro" id="IPR013783">
    <property type="entry name" value="Ig-like_fold"/>
</dbReference>
<evidence type="ECO:0000256" key="1">
    <source>
        <dbReference type="SAM" id="SignalP"/>
    </source>
</evidence>
<reference evidence="2 3" key="1">
    <citation type="submission" date="2024-10" db="EMBL/GenBank/DDBJ databases">
        <title>The Natural Products Discovery Center: Release of the First 8490 Sequenced Strains for Exploring Actinobacteria Biosynthetic Diversity.</title>
        <authorList>
            <person name="Kalkreuter E."/>
            <person name="Kautsar S.A."/>
            <person name="Yang D."/>
            <person name="Bader C.D."/>
            <person name="Teijaro C.N."/>
            <person name="Fluegel L."/>
            <person name="Davis C.M."/>
            <person name="Simpson J.R."/>
            <person name="Lauterbach L."/>
            <person name="Steele A.D."/>
            <person name="Gui C."/>
            <person name="Meng S."/>
            <person name="Li G."/>
            <person name="Viehrig K."/>
            <person name="Ye F."/>
            <person name="Su P."/>
            <person name="Kiefer A.F."/>
            <person name="Nichols A."/>
            <person name="Cepeda A.J."/>
            <person name="Yan W."/>
            <person name="Fan B."/>
            <person name="Jiang Y."/>
            <person name="Adhikari A."/>
            <person name="Zheng C.-J."/>
            <person name="Schuster L."/>
            <person name="Cowan T.M."/>
            <person name="Smanski M.J."/>
            <person name="Chevrette M.G."/>
            <person name="De Carvalho L.P.S."/>
            <person name="Shen B."/>
        </authorList>
    </citation>
    <scope>NUCLEOTIDE SEQUENCE [LARGE SCALE GENOMIC DNA]</scope>
    <source>
        <strain evidence="2 3">NPDC087220</strain>
    </source>
</reference>
<accession>A0ABW8EH51</accession>
<feature type="chain" id="PRO_5046441825" description="Carboxypeptidase regulatory-like domain-containing protein" evidence="1">
    <location>
        <begin position="22"/>
        <end position="187"/>
    </location>
</feature>
<feature type="signal peptide" evidence="1">
    <location>
        <begin position="1"/>
        <end position="21"/>
    </location>
</feature>
<dbReference type="EMBL" id="JBIUYY010000005">
    <property type="protein sequence ID" value="MFJ2821983.1"/>
    <property type="molecule type" value="Genomic_DNA"/>
</dbReference>